<evidence type="ECO:0000256" key="8">
    <source>
        <dbReference type="RuleBase" id="RU361157"/>
    </source>
</evidence>
<dbReference type="RefSeq" id="WP_120169649.1">
    <property type="nucleotide sequence ID" value="NZ_MCIB01000023.1"/>
</dbReference>
<dbReference type="InterPro" id="IPR000412">
    <property type="entry name" value="ABC_2_transport"/>
</dbReference>
<feature type="domain" description="ABC transmembrane type-2" evidence="9">
    <location>
        <begin position="128"/>
        <end position="375"/>
    </location>
</feature>
<dbReference type="Proteomes" id="UP000284177">
    <property type="component" value="Unassembled WGS sequence"/>
</dbReference>
<dbReference type="PANTHER" id="PTHR30294">
    <property type="entry name" value="MEMBRANE COMPONENT OF ABC TRANSPORTER YHHJ-RELATED"/>
    <property type="match status" value="1"/>
</dbReference>
<evidence type="ECO:0000256" key="3">
    <source>
        <dbReference type="ARBA" id="ARBA00022448"/>
    </source>
</evidence>
<keyword evidence="4 8" id="KW-1003">Cell membrane</keyword>
<dbReference type="Pfam" id="PF12698">
    <property type="entry name" value="ABC2_membrane_3"/>
    <property type="match status" value="1"/>
</dbReference>
<evidence type="ECO:0000256" key="2">
    <source>
        <dbReference type="ARBA" id="ARBA00007783"/>
    </source>
</evidence>
<evidence type="ECO:0000256" key="5">
    <source>
        <dbReference type="ARBA" id="ARBA00022692"/>
    </source>
</evidence>
<comment type="similarity">
    <text evidence="2 8">Belongs to the ABC-2 integral membrane protein family.</text>
</comment>
<evidence type="ECO:0000313" key="10">
    <source>
        <dbReference type="EMBL" id="RKD31237.1"/>
    </source>
</evidence>
<dbReference type="PANTHER" id="PTHR30294:SF29">
    <property type="entry name" value="MULTIDRUG ABC TRANSPORTER PERMEASE YBHS-RELATED"/>
    <property type="match status" value="1"/>
</dbReference>
<dbReference type="EMBL" id="MCIB01000023">
    <property type="protein sequence ID" value="RKD31237.1"/>
    <property type="molecule type" value="Genomic_DNA"/>
</dbReference>
<dbReference type="InterPro" id="IPR013525">
    <property type="entry name" value="ABC2_TM"/>
</dbReference>
<comment type="caution">
    <text evidence="10">The sequence shown here is derived from an EMBL/GenBank/DDBJ whole genome shotgun (WGS) entry which is preliminary data.</text>
</comment>
<sequence length="377" mass="42317">MSFGRLITIVKKEFIHIKRDKSSLGIAIMMPLVFILIFGYAVNTDVEHIKMAILDQDKTLESRELIQKFASSNYFQPKIYVDNISEIERLLDKGNVKTGLIIPPNFSKDFKRGKSPMVQLIVDGTDPTIARTALQSGVLTGKMYSIKKHESIANKKGNILQGIQEIDVRTRVWYNPNLESNKFTIPGLIGLIMQNVTVMLTAFALVREKERGTIEQLIVTPIRSVELIIGKMIPYIVIGSVDFLIALFLGTYWFNVPIRGNILLLILLGFGFVICALAIGMLISTVASNQLQAMQMTIMIILPSVLLSGFIFPRESMPLIIQKAGYLIPLTYFLEILRGIILKGIGIDYLLKEIIILIIMGTLLLTIASIRFKKKLD</sequence>
<dbReference type="InterPro" id="IPR047817">
    <property type="entry name" value="ABC2_TM_bact-type"/>
</dbReference>
<evidence type="ECO:0000256" key="4">
    <source>
        <dbReference type="ARBA" id="ARBA00022475"/>
    </source>
</evidence>
<evidence type="ECO:0000259" key="9">
    <source>
        <dbReference type="PROSITE" id="PS51012"/>
    </source>
</evidence>
<gene>
    <name evidence="10" type="ORF">BET03_03675</name>
</gene>
<evidence type="ECO:0000313" key="11">
    <source>
        <dbReference type="Proteomes" id="UP000284177"/>
    </source>
</evidence>
<feature type="transmembrane region" description="Helical" evidence="8">
    <location>
        <begin position="354"/>
        <end position="372"/>
    </location>
</feature>
<comment type="subcellular location">
    <subcellularLocation>
        <location evidence="1 8">Cell membrane</location>
        <topology evidence="1 8">Multi-pass membrane protein</topology>
    </subcellularLocation>
</comment>
<evidence type="ECO:0000256" key="7">
    <source>
        <dbReference type="ARBA" id="ARBA00023136"/>
    </source>
</evidence>
<reference evidence="10 11" key="1">
    <citation type="submission" date="2016-08" db="EMBL/GenBank/DDBJ databases">
        <title>Novel Firmicutes and Novel Genomes.</title>
        <authorList>
            <person name="Poppleton D.I."/>
            <person name="Gribaldo S."/>
        </authorList>
    </citation>
    <scope>NUCLEOTIDE SEQUENCE [LARGE SCALE GENOMIC DNA]</scope>
    <source>
        <strain evidence="10 11">CTT3</strain>
    </source>
</reference>
<dbReference type="GO" id="GO:0043190">
    <property type="term" value="C:ATP-binding cassette (ABC) transporter complex"/>
    <property type="evidence" value="ECO:0007669"/>
    <property type="project" value="InterPro"/>
</dbReference>
<feature type="transmembrane region" description="Helical" evidence="8">
    <location>
        <begin position="324"/>
        <end position="342"/>
    </location>
</feature>
<organism evidence="10 11">
    <name type="scientific">Thermohalobacter berrensis</name>
    <dbReference type="NCBI Taxonomy" id="99594"/>
    <lineage>
        <taxon>Bacteria</taxon>
        <taxon>Bacillati</taxon>
        <taxon>Bacillota</taxon>
        <taxon>Tissierellia</taxon>
        <taxon>Tissierellales</taxon>
        <taxon>Thermohalobacteraceae</taxon>
        <taxon>Thermohalobacter</taxon>
    </lineage>
</organism>
<name>A0A419T194_9FIRM</name>
<proteinExistence type="inferred from homology"/>
<keyword evidence="6 8" id="KW-1133">Transmembrane helix</keyword>
<protein>
    <recommendedName>
        <fullName evidence="8">Transport permease protein</fullName>
    </recommendedName>
</protein>
<feature type="transmembrane region" description="Helical" evidence="8">
    <location>
        <begin position="232"/>
        <end position="255"/>
    </location>
</feature>
<feature type="transmembrane region" description="Helical" evidence="8">
    <location>
        <begin position="262"/>
        <end position="287"/>
    </location>
</feature>
<keyword evidence="3 8" id="KW-0813">Transport</keyword>
<dbReference type="PRINTS" id="PR00164">
    <property type="entry name" value="ABC2TRNSPORT"/>
</dbReference>
<evidence type="ECO:0000256" key="1">
    <source>
        <dbReference type="ARBA" id="ARBA00004651"/>
    </source>
</evidence>
<dbReference type="PROSITE" id="PS51012">
    <property type="entry name" value="ABC_TM2"/>
    <property type="match status" value="1"/>
</dbReference>
<dbReference type="Gene3D" id="3.40.1710.10">
    <property type="entry name" value="abc type-2 transporter like domain"/>
    <property type="match status" value="1"/>
</dbReference>
<feature type="transmembrane region" description="Helical" evidence="8">
    <location>
        <begin position="293"/>
        <end position="312"/>
    </location>
</feature>
<keyword evidence="5 8" id="KW-0812">Transmembrane</keyword>
<dbReference type="AlphaFoldDB" id="A0A419T194"/>
<accession>A0A419T194</accession>
<keyword evidence="11" id="KW-1185">Reference proteome</keyword>
<keyword evidence="7 8" id="KW-0472">Membrane</keyword>
<dbReference type="OrthoDB" id="9776218at2"/>
<evidence type="ECO:0000256" key="6">
    <source>
        <dbReference type="ARBA" id="ARBA00022989"/>
    </source>
</evidence>
<dbReference type="InterPro" id="IPR051449">
    <property type="entry name" value="ABC-2_transporter_component"/>
</dbReference>
<dbReference type="GO" id="GO:0140359">
    <property type="term" value="F:ABC-type transporter activity"/>
    <property type="evidence" value="ECO:0007669"/>
    <property type="project" value="InterPro"/>
</dbReference>
<feature type="transmembrane region" description="Helical" evidence="8">
    <location>
        <begin position="21"/>
        <end position="42"/>
    </location>
</feature>